<accession>A0ABW2CSP3</accession>
<organism evidence="3 4">
    <name type="scientific">Actinomadura yumaensis</name>
    <dbReference type="NCBI Taxonomy" id="111807"/>
    <lineage>
        <taxon>Bacteria</taxon>
        <taxon>Bacillati</taxon>
        <taxon>Actinomycetota</taxon>
        <taxon>Actinomycetes</taxon>
        <taxon>Streptosporangiales</taxon>
        <taxon>Thermomonosporaceae</taxon>
        <taxon>Actinomadura</taxon>
    </lineage>
</organism>
<evidence type="ECO:0000313" key="4">
    <source>
        <dbReference type="Proteomes" id="UP001596380"/>
    </source>
</evidence>
<keyword evidence="4" id="KW-1185">Reference proteome</keyword>
<gene>
    <name evidence="3" type="ORF">ACFQKB_33340</name>
</gene>
<evidence type="ECO:0000256" key="1">
    <source>
        <dbReference type="SAM" id="MobiDB-lite"/>
    </source>
</evidence>
<dbReference type="RefSeq" id="WP_160823319.1">
    <property type="nucleotide sequence ID" value="NZ_JBHSXS010000029.1"/>
</dbReference>
<feature type="transmembrane region" description="Helical" evidence="2">
    <location>
        <begin position="35"/>
        <end position="53"/>
    </location>
</feature>
<keyword evidence="2" id="KW-0812">Transmembrane</keyword>
<keyword evidence="2" id="KW-0472">Membrane</keyword>
<name>A0ABW2CSP3_9ACTN</name>
<dbReference type="Proteomes" id="UP001596380">
    <property type="component" value="Unassembled WGS sequence"/>
</dbReference>
<feature type="region of interest" description="Disordered" evidence="1">
    <location>
        <begin position="1"/>
        <end position="27"/>
    </location>
</feature>
<evidence type="ECO:0000313" key="3">
    <source>
        <dbReference type="EMBL" id="MFC6884684.1"/>
    </source>
</evidence>
<evidence type="ECO:0000256" key="2">
    <source>
        <dbReference type="SAM" id="Phobius"/>
    </source>
</evidence>
<proteinExistence type="predicted"/>
<comment type="caution">
    <text evidence="3">The sequence shown here is derived from an EMBL/GenBank/DDBJ whole genome shotgun (WGS) entry which is preliminary data.</text>
</comment>
<sequence length="196" mass="21045">MSEAIHDDVPGAEPGPAPRPPGPKKKVRATVGRRGAVIAAVAFAAVVITAAVLTVRSLTSDGDWGDPADPFEPARYTHLSARDFAKLGKSPDDFKGRRIIIYGKVMSFDSTTGSDTFRAVTGHARLTPNEGGYLSDYEQNTFLKGTKKMLADVVQKDVFEAYATVRGKYDYESALGAGVSSIKMRVDKITVYATAK</sequence>
<reference evidence="4" key="1">
    <citation type="journal article" date="2019" name="Int. J. Syst. Evol. Microbiol.">
        <title>The Global Catalogue of Microorganisms (GCM) 10K type strain sequencing project: providing services to taxonomists for standard genome sequencing and annotation.</title>
        <authorList>
            <consortium name="The Broad Institute Genomics Platform"/>
            <consortium name="The Broad Institute Genome Sequencing Center for Infectious Disease"/>
            <person name="Wu L."/>
            <person name="Ma J."/>
        </authorList>
    </citation>
    <scope>NUCLEOTIDE SEQUENCE [LARGE SCALE GENOMIC DNA]</scope>
    <source>
        <strain evidence="4">JCM 3369</strain>
    </source>
</reference>
<keyword evidence="2" id="KW-1133">Transmembrane helix</keyword>
<dbReference type="EMBL" id="JBHSXS010000029">
    <property type="protein sequence ID" value="MFC6884684.1"/>
    <property type="molecule type" value="Genomic_DNA"/>
</dbReference>
<protein>
    <submittedName>
        <fullName evidence="3">Uncharacterized protein</fullName>
    </submittedName>
</protein>